<name>A0A2C5XTZ5_9HYPO</name>
<feature type="region of interest" description="Disordered" evidence="12">
    <location>
        <begin position="488"/>
        <end position="537"/>
    </location>
</feature>
<dbReference type="Gene3D" id="1.20.1370.20">
    <property type="match status" value="1"/>
</dbReference>
<dbReference type="SUPFAM" id="SSF52317">
    <property type="entry name" value="Class I glutamine amidotransferase-like"/>
    <property type="match status" value="1"/>
</dbReference>
<keyword evidence="5 10" id="KW-0349">Heme</keyword>
<dbReference type="GO" id="GO:0042744">
    <property type="term" value="P:hydrogen peroxide catabolic process"/>
    <property type="evidence" value="ECO:0007669"/>
    <property type="project" value="UniProtKB-UniRule"/>
</dbReference>
<dbReference type="OrthoDB" id="6880011at2759"/>
<dbReference type="GO" id="GO:0020037">
    <property type="term" value="F:heme binding"/>
    <property type="evidence" value="ECO:0007669"/>
    <property type="project" value="UniProtKB-UniRule"/>
</dbReference>
<evidence type="ECO:0000256" key="2">
    <source>
        <dbReference type="ARBA" id="ARBA00005329"/>
    </source>
</evidence>
<keyword evidence="15" id="KW-1185">Reference proteome</keyword>
<dbReference type="InterPro" id="IPR043156">
    <property type="entry name" value="Catalase_clade2_helical"/>
</dbReference>
<dbReference type="Gene3D" id="2.40.180.10">
    <property type="entry name" value="Catalase core domain"/>
    <property type="match status" value="1"/>
</dbReference>
<proteinExistence type="inferred from homology"/>
<evidence type="ECO:0000256" key="9">
    <source>
        <dbReference type="ARBA" id="ARBA00023324"/>
    </source>
</evidence>
<keyword evidence="8 10" id="KW-0408">Iron</keyword>
<dbReference type="SUPFAM" id="SSF56634">
    <property type="entry name" value="Heme-dependent catalase-like"/>
    <property type="match status" value="1"/>
</dbReference>
<keyword evidence="7 10" id="KW-0560">Oxidoreductase</keyword>
<dbReference type="SMART" id="SM01060">
    <property type="entry name" value="Catalase"/>
    <property type="match status" value="1"/>
</dbReference>
<evidence type="ECO:0000256" key="4">
    <source>
        <dbReference type="ARBA" id="ARBA00022559"/>
    </source>
</evidence>
<dbReference type="Pfam" id="PF06628">
    <property type="entry name" value="Catalase-rel"/>
    <property type="match status" value="1"/>
</dbReference>
<evidence type="ECO:0000256" key="12">
    <source>
        <dbReference type="SAM" id="MobiDB-lite"/>
    </source>
</evidence>
<dbReference type="CDD" id="cd03132">
    <property type="entry name" value="GATase1_catalase"/>
    <property type="match status" value="1"/>
</dbReference>
<dbReference type="InterPro" id="IPR010582">
    <property type="entry name" value="Catalase_immune_responsive"/>
</dbReference>
<dbReference type="EC" id="1.11.1.6" evidence="3 10"/>
<dbReference type="Gene3D" id="3.40.50.880">
    <property type="match status" value="1"/>
</dbReference>
<sequence length="741" mass="81689">MSWDKMMSCTLTDAKKAQVAECTLQPVKETCMTVFTGAKQTSAEEGLRINRPDQTGALLLEDGLNRQELQRFNHGPPERMLDARGAGAHGTFSLLESAADVTQASILTDTHVKTPVFVRFSTTLGSRCSADTVRDVRGFAVKMYTQQGSWDLVGSNMPVLFMHDALELPNLMPIAKAMPTAQTARNAFYDFASLHPEAAHMLLWTMSDRAIPRSYRMMQGFGVNTFILVNRAGERHFAKFHWTPMLGVHSLVWDEAVKIAGEDPDFYRRDLAEAIAAGLFPRWRLGMQTIAEARKHDFDFDVLDATKLWPEEVVPLRYIGQLELTRNADDSVAEMEHMGFCSSNLVPGIELSDDALLQDRGVGYVKAQTGRLGINGHEMPNNRRRCPVGNLCRNDARQGSVTRARVNNYWPSRLTVAEAGQRAKRAKLSNHFAQARLFWHSLAPWEQTHVKAALVYELDHCDESVVHQGIIGLLAKIDLGLGQSVAAMMGAPKPRGDGEKPWDDGEKPRDDGKEARDDDEEEQKPWPRLKGVSQAELMPPVPTVASRRIALIVADGYDATWLDDVKFTISSVGATPIVISPHRSSIFAAPSHNTGAGSVTRESPPRSTLPDHHLDAQRSTMFDAVYIAESKTSTAALAANGRLLHWIREAFGHLKPLAATGEAILLVQRALALPQVEVSRNGSPVESYGVVTLRDVTPDSFTGGVCLAAGAKAFMSRFLWATSQHRCHAREVDGLTARVAF</sequence>
<dbReference type="InterPro" id="IPR018028">
    <property type="entry name" value="Catalase"/>
</dbReference>
<dbReference type="InterPro" id="IPR029062">
    <property type="entry name" value="Class_I_gatase-like"/>
</dbReference>
<dbReference type="PRINTS" id="PR00067">
    <property type="entry name" value="CATALASE"/>
</dbReference>
<feature type="domain" description="Catalase core" evidence="13">
    <location>
        <begin position="33"/>
        <end position="418"/>
    </location>
</feature>
<dbReference type="Pfam" id="PF18011">
    <property type="entry name" value="Catalase_C"/>
    <property type="match status" value="1"/>
</dbReference>
<dbReference type="GO" id="GO:0006979">
    <property type="term" value="P:response to oxidative stress"/>
    <property type="evidence" value="ECO:0007669"/>
    <property type="project" value="InterPro"/>
</dbReference>
<feature type="binding site" description="axial binding residue" evidence="11">
    <location>
        <position position="364"/>
    </location>
    <ligand>
        <name>heme</name>
        <dbReference type="ChEBI" id="CHEBI:30413"/>
    </ligand>
    <ligandPart>
        <name>Fe</name>
        <dbReference type="ChEBI" id="CHEBI:18248"/>
    </ligandPart>
</feature>
<dbReference type="PANTHER" id="PTHR42821">
    <property type="entry name" value="CATALASE"/>
    <property type="match status" value="1"/>
</dbReference>
<dbReference type="PROSITE" id="PS51402">
    <property type="entry name" value="CATALASE_3"/>
    <property type="match status" value="1"/>
</dbReference>
<evidence type="ECO:0000259" key="13">
    <source>
        <dbReference type="SMART" id="SM01060"/>
    </source>
</evidence>
<dbReference type="STRING" id="1399860.A0A2C5XTZ5"/>
<evidence type="ECO:0000256" key="11">
    <source>
        <dbReference type="PIRSR" id="PIRSR038927-2"/>
    </source>
</evidence>
<feature type="region of interest" description="Disordered" evidence="12">
    <location>
        <begin position="592"/>
        <end position="613"/>
    </location>
</feature>
<dbReference type="GO" id="GO:0005829">
    <property type="term" value="C:cytosol"/>
    <property type="evidence" value="ECO:0007669"/>
    <property type="project" value="TreeGrafter"/>
</dbReference>
<dbReference type="PIRSF" id="PIRSF038927">
    <property type="entry name" value="Catalase_clade2"/>
    <property type="match status" value="1"/>
</dbReference>
<dbReference type="InterPro" id="IPR041399">
    <property type="entry name" value="Catalase_large_C"/>
</dbReference>
<evidence type="ECO:0000313" key="14">
    <source>
        <dbReference type="EMBL" id="PHH59917.1"/>
    </source>
</evidence>
<comment type="caution">
    <text evidence="14">The sequence shown here is derived from an EMBL/GenBank/DDBJ whole genome shotgun (WGS) entry which is preliminary data.</text>
</comment>
<dbReference type="GO" id="GO:0046872">
    <property type="term" value="F:metal ion binding"/>
    <property type="evidence" value="ECO:0007669"/>
    <property type="project" value="UniProtKB-KW"/>
</dbReference>
<comment type="similarity">
    <text evidence="2 10">Belongs to the catalase family.</text>
</comment>
<evidence type="ECO:0000256" key="10">
    <source>
        <dbReference type="PIRNR" id="PIRNR038927"/>
    </source>
</evidence>
<keyword evidence="9 10" id="KW-0376">Hydrogen peroxide</keyword>
<comment type="cofactor">
    <cofactor evidence="1 10 11">
        <name>heme</name>
        <dbReference type="ChEBI" id="CHEBI:30413"/>
    </cofactor>
</comment>
<dbReference type="Pfam" id="PF00199">
    <property type="entry name" value="Catalase"/>
    <property type="match status" value="1"/>
</dbReference>
<accession>A0A2C5XTZ5</accession>
<gene>
    <name evidence="14" type="ORF">CDD81_2376</name>
</gene>
<evidence type="ECO:0000256" key="8">
    <source>
        <dbReference type="ARBA" id="ARBA00023004"/>
    </source>
</evidence>
<dbReference type="AlphaFoldDB" id="A0A2C5XTZ5"/>
<comment type="catalytic activity">
    <reaction evidence="10">
        <text>2 H2O2 = O2 + 2 H2O</text>
        <dbReference type="Rhea" id="RHEA:20309"/>
        <dbReference type="ChEBI" id="CHEBI:15377"/>
        <dbReference type="ChEBI" id="CHEBI:15379"/>
        <dbReference type="ChEBI" id="CHEBI:16240"/>
        <dbReference type="EC" id="1.11.1.6"/>
    </reaction>
</comment>
<dbReference type="InterPro" id="IPR024712">
    <property type="entry name" value="Catalase_clade2"/>
</dbReference>
<evidence type="ECO:0000313" key="15">
    <source>
        <dbReference type="Proteomes" id="UP000226192"/>
    </source>
</evidence>
<dbReference type="Proteomes" id="UP000226192">
    <property type="component" value="Unassembled WGS sequence"/>
</dbReference>
<evidence type="ECO:0000256" key="3">
    <source>
        <dbReference type="ARBA" id="ARBA00012314"/>
    </source>
</evidence>
<evidence type="ECO:0000256" key="6">
    <source>
        <dbReference type="ARBA" id="ARBA00022723"/>
    </source>
</evidence>
<dbReference type="InterPro" id="IPR011614">
    <property type="entry name" value="Catalase_core"/>
</dbReference>
<dbReference type="GO" id="GO:0004096">
    <property type="term" value="F:catalase activity"/>
    <property type="evidence" value="ECO:0007669"/>
    <property type="project" value="UniProtKB-UniRule"/>
</dbReference>
<organism evidence="14 15">
    <name type="scientific">Ophiocordyceps australis</name>
    <dbReference type="NCBI Taxonomy" id="1399860"/>
    <lineage>
        <taxon>Eukaryota</taxon>
        <taxon>Fungi</taxon>
        <taxon>Dikarya</taxon>
        <taxon>Ascomycota</taxon>
        <taxon>Pezizomycotina</taxon>
        <taxon>Sordariomycetes</taxon>
        <taxon>Hypocreomycetidae</taxon>
        <taxon>Hypocreales</taxon>
        <taxon>Ophiocordycipitaceae</taxon>
        <taxon>Ophiocordyceps</taxon>
    </lineage>
</organism>
<feature type="compositionally biased region" description="Polar residues" evidence="12">
    <location>
        <begin position="592"/>
        <end position="601"/>
    </location>
</feature>
<comment type="function">
    <text evidence="10">Occurs in almost all aerobically respiring organisms and serves to protect cells from the toxic effects of hydrogen peroxide.</text>
</comment>
<keyword evidence="4 10" id="KW-0575">Peroxidase</keyword>
<keyword evidence="6 10" id="KW-0479">Metal-binding</keyword>
<dbReference type="PANTHER" id="PTHR42821:SF1">
    <property type="entry name" value="CATALASE-B"/>
    <property type="match status" value="1"/>
</dbReference>
<evidence type="ECO:0000256" key="5">
    <source>
        <dbReference type="ARBA" id="ARBA00022617"/>
    </source>
</evidence>
<reference evidence="14 15" key="1">
    <citation type="submission" date="2017-06" db="EMBL/GenBank/DDBJ databases">
        <title>Ant-infecting Ophiocordyceps genomes reveal a high diversity of potential behavioral manipulation genes and a possible major role for enterotoxins.</title>
        <authorList>
            <person name="De Bekker C."/>
            <person name="Evans H.C."/>
            <person name="Brachmann A."/>
            <person name="Hughes D.P."/>
        </authorList>
    </citation>
    <scope>NUCLEOTIDE SEQUENCE [LARGE SCALE GENOMIC DNA]</scope>
    <source>
        <strain evidence="14 15">Map64</strain>
    </source>
</reference>
<dbReference type="InterPro" id="IPR020835">
    <property type="entry name" value="Catalase_sf"/>
</dbReference>
<evidence type="ECO:0000256" key="7">
    <source>
        <dbReference type="ARBA" id="ARBA00023002"/>
    </source>
</evidence>
<dbReference type="EMBL" id="NJET01000173">
    <property type="protein sequence ID" value="PHH59917.1"/>
    <property type="molecule type" value="Genomic_DNA"/>
</dbReference>
<evidence type="ECO:0000256" key="1">
    <source>
        <dbReference type="ARBA" id="ARBA00001971"/>
    </source>
</evidence>
<protein>
    <recommendedName>
        <fullName evidence="3 10">Catalase</fullName>
        <ecNumber evidence="3 10">1.11.1.6</ecNumber>
    </recommendedName>
</protein>
<feature type="compositionally biased region" description="Basic and acidic residues" evidence="12">
    <location>
        <begin position="494"/>
        <end position="516"/>
    </location>
</feature>